<dbReference type="EMBL" id="CM046389">
    <property type="protein sequence ID" value="KAI8567914.1"/>
    <property type="molecule type" value="Genomic_DNA"/>
</dbReference>
<organism evidence="1 2">
    <name type="scientific">Rhododendron molle</name>
    <name type="common">Chinese azalea</name>
    <name type="synonym">Azalea mollis</name>
    <dbReference type="NCBI Taxonomy" id="49168"/>
    <lineage>
        <taxon>Eukaryota</taxon>
        <taxon>Viridiplantae</taxon>
        <taxon>Streptophyta</taxon>
        <taxon>Embryophyta</taxon>
        <taxon>Tracheophyta</taxon>
        <taxon>Spermatophyta</taxon>
        <taxon>Magnoliopsida</taxon>
        <taxon>eudicotyledons</taxon>
        <taxon>Gunneridae</taxon>
        <taxon>Pentapetalae</taxon>
        <taxon>asterids</taxon>
        <taxon>Ericales</taxon>
        <taxon>Ericaceae</taxon>
        <taxon>Ericoideae</taxon>
        <taxon>Rhodoreae</taxon>
        <taxon>Rhododendron</taxon>
    </lineage>
</organism>
<reference evidence="1" key="1">
    <citation type="submission" date="2022-02" db="EMBL/GenBank/DDBJ databases">
        <title>Plant Genome Project.</title>
        <authorList>
            <person name="Zhang R.-G."/>
        </authorList>
    </citation>
    <scope>NUCLEOTIDE SEQUENCE</scope>
    <source>
        <strain evidence="1">AT1</strain>
    </source>
</reference>
<evidence type="ECO:0000313" key="2">
    <source>
        <dbReference type="Proteomes" id="UP001062846"/>
    </source>
</evidence>
<keyword evidence="2" id="KW-1185">Reference proteome</keyword>
<name>A0ACC0PS02_RHOML</name>
<protein>
    <submittedName>
        <fullName evidence="1">Uncharacterized protein</fullName>
    </submittedName>
</protein>
<dbReference type="Proteomes" id="UP001062846">
    <property type="component" value="Chromosome 2"/>
</dbReference>
<accession>A0ACC0PS02</accession>
<evidence type="ECO:0000313" key="1">
    <source>
        <dbReference type="EMBL" id="KAI8567914.1"/>
    </source>
</evidence>
<comment type="caution">
    <text evidence="1">The sequence shown here is derived from an EMBL/GenBank/DDBJ whole genome shotgun (WGS) entry which is preliminary data.</text>
</comment>
<sequence>MGKEEDKQNHWKKAPTWCLTQSPTLDERRRLQGHLSGKGDRKSPLCSLNMLAGRWSMGHGSITNVPVAPRFLEVLGGHYFSGILRVATLCIYCQRVYLSLIETSRNFVQNVDYVDIDQVPNVPDTPARLAAQDVNGRQVVEIGSDSSTGNTDFSGEVAKNQLRARSKLALDNGHRKSLLFRPGKNVSISNKSEVDGDFKVKALSTTQSPNRGRNGVVDLMEWRGPAQVFHNDVPNAVLEDCFQAKEFRKGSIPTNGFSSLCGMSNSSATAVNNTCRGKEKVNDTCKGGSGLDRGKGTFGDSLPEVGNGVSSPFYSSPSPRNDRGTPSNSSLNLVRDLIAGGNNVDLGVIFQPSSSEEPAAKTIDLATRSSIAHNEQICGPCDASGDAFRCFEGFGGCTKKHTSSQGSKHSYEKTEARLYLKYNHGQSSTSAAVDSEFVIPSSSMEPLNSRSTRNHSDSGPRILDPDHLVIEVDIFSPEVRHYGSDYRDASSNDVTSSFRHLIPLSCEWLFSFMQFNALITSARQREESSQHSYSGGSHPVFHPSDSLTSNSYRQSWSPFSQNPSMYGGTNAQGPASARLTRVGVAFMIGWFGSIKFGIFLAGELDKNLKKMMVELSRREKQANIKPDPEIDIFMKILDLEMCTDTLVGAEMRTGIYGGQKKWLTTGEMLVGPSDVISYNFDLVSDAGLIGVRVLSTLFPPCKLDHTTEAERADEVPEYLQLQVFSNSFDEKAKKIGLQYIYGCGRSGDVANFQDHNWYSAGTGARVNPKCAERAHITVNDIPGYCETSDHGLDHTLNVASLAAGA</sequence>
<proteinExistence type="predicted"/>
<gene>
    <name evidence="1" type="ORF">RHMOL_Rhmol02G0158300</name>
</gene>